<reference evidence="3 4" key="1">
    <citation type="submission" date="2016-07" db="EMBL/GenBank/DDBJ databases">
        <title>Pervasive Adenine N6-methylation of Active Genes in Fungi.</title>
        <authorList>
            <consortium name="DOE Joint Genome Institute"/>
            <person name="Mondo S.J."/>
            <person name="Dannebaum R.O."/>
            <person name="Kuo R.C."/>
            <person name="Labutti K."/>
            <person name="Haridas S."/>
            <person name="Kuo A."/>
            <person name="Salamov A."/>
            <person name="Ahrendt S.R."/>
            <person name="Lipzen A."/>
            <person name="Sullivan W."/>
            <person name="Andreopoulos W.B."/>
            <person name="Clum A."/>
            <person name="Lindquist E."/>
            <person name="Daum C."/>
            <person name="Ramamoorthy G.K."/>
            <person name="Gryganskyi A."/>
            <person name="Culley D."/>
            <person name="Magnuson J.K."/>
            <person name="James T.Y."/>
            <person name="O'Malley M.A."/>
            <person name="Stajich J.E."/>
            <person name="Spatafora J.W."/>
            <person name="Visel A."/>
            <person name="Grigoriev I.V."/>
        </authorList>
    </citation>
    <scope>NUCLEOTIDE SEQUENCE [LARGE SCALE GENOMIC DNA]</scope>
    <source>
        <strain evidence="3 4">CBS 115471</strain>
    </source>
</reference>
<dbReference type="STRING" id="1231657.A0A1Y1Y6E5"/>
<evidence type="ECO:0000313" key="4">
    <source>
        <dbReference type="Proteomes" id="UP000193144"/>
    </source>
</evidence>
<dbReference type="SMART" id="SM00355">
    <property type="entry name" value="ZnF_C2H2"/>
    <property type="match status" value="2"/>
</dbReference>
<organism evidence="3 4">
    <name type="scientific">Clohesyomyces aquaticus</name>
    <dbReference type="NCBI Taxonomy" id="1231657"/>
    <lineage>
        <taxon>Eukaryota</taxon>
        <taxon>Fungi</taxon>
        <taxon>Dikarya</taxon>
        <taxon>Ascomycota</taxon>
        <taxon>Pezizomycotina</taxon>
        <taxon>Dothideomycetes</taxon>
        <taxon>Pleosporomycetidae</taxon>
        <taxon>Pleosporales</taxon>
        <taxon>Lindgomycetaceae</taxon>
        <taxon>Clohesyomyces</taxon>
    </lineage>
</organism>
<name>A0A1Y1Y6E5_9PLEO</name>
<dbReference type="InterPro" id="IPR013087">
    <property type="entry name" value="Znf_C2H2_type"/>
</dbReference>
<feature type="compositionally biased region" description="Acidic residues" evidence="1">
    <location>
        <begin position="316"/>
        <end position="330"/>
    </location>
</feature>
<comment type="caution">
    <text evidence="3">The sequence shown here is derived from an EMBL/GenBank/DDBJ whole genome shotgun (WGS) entry which is preliminary data.</text>
</comment>
<feature type="compositionally biased region" description="Polar residues" evidence="1">
    <location>
        <begin position="86"/>
        <end position="96"/>
    </location>
</feature>
<dbReference type="EMBL" id="MCFA01000340">
    <property type="protein sequence ID" value="ORX93465.1"/>
    <property type="molecule type" value="Genomic_DNA"/>
</dbReference>
<gene>
    <name evidence="3" type="ORF">BCR34DRAFT_608561</name>
</gene>
<sequence length="340" mass="37383">MQRRGEAAKEQYQALYEKILKLERGYPPVSSGLQMVIEAESGGNLVGTFSQSVYVAQDISEVDISQSAPQRSPEVESPQLLRAISPSESPSENIRTTPDPPPQIMSQPNGSINVCHGQGSVWQTLLSSPGYSCSLESAGGIRGCGDLAENLLEERPTINISDKSPSNGSHTAALSSVDVNKGTAASPYLSPSAEETISSIPAFRDWKTRVKAVLRPDWKVMYNRQKSIHCEDCDRWFEGKYRNSSLNRHRKIAHGNATGGAKVFPCQEEGCEKVYGRNDARLKHYRSKHPQRARPYIPRKAAANEEALSDEGLSSEVDEDIEDYENEDGDVGTMGNKLLQ</sequence>
<keyword evidence="4" id="KW-1185">Reference proteome</keyword>
<dbReference type="PROSITE" id="PS00028">
    <property type="entry name" value="ZINC_FINGER_C2H2_1"/>
    <property type="match status" value="1"/>
</dbReference>
<evidence type="ECO:0000256" key="1">
    <source>
        <dbReference type="SAM" id="MobiDB-lite"/>
    </source>
</evidence>
<evidence type="ECO:0000259" key="2">
    <source>
        <dbReference type="PROSITE" id="PS00028"/>
    </source>
</evidence>
<accession>A0A1Y1Y6E5</accession>
<feature type="domain" description="C2H2-type" evidence="2">
    <location>
        <begin position="266"/>
        <end position="289"/>
    </location>
</feature>
<evidence type="ECO:0000313" key="3">
    <source>
        <dbReference type="EMBL" id="ORX93465.1"/>
    </source>
</evidence>
<proteinExistence type="predicted"/>
<protein>
    <recommendedName>
        <fullName evidence="2">C2H2-type domain-containing protein</fullName>
    </recommendedName>
</protein>
<dbReference type="Gene3D" id="3.30.160.60">
    <property type="entry name" value="Classic Zinc Finger"/>
    <property type="match status" value="1"/>
</dbReference>
<dbReference type="OrthoDB" id="3940153at2759"/>
<feature type="region of interest" description="Disordered" evidence="1">
    <location>
        <begin position="288"/>
        <end position="340"/>
    </location>
</feature>
<dbReference type="AlphaFoldDB" id="A0A1Y1Y6E5"/>
<dbReference type="Proteomes" id="UP000193144">
    <property type="component" value="Unassembled WGS sequence"/>
</dbReference>
<feature type="region of interest" description="Disordered" evidence="1">
    <location>
        <begin position="64"/>
        <end position="110"/>
    </location>
</feature>